<feature type="signal peptide" evidence="3">
    <location>
        <begin position="1"/>
        <end position="28"/>
    </location>
</feature>
<dbReference type="GO" id="GO:0006915">
    <property type="term" value="P:apoptotic process"/>
    <property type="evidence" value="ECO:0007669"/>
    <property type="project" value="UniProtKB-UniRule"/>
</dbReference>
<accession>A0AA47NVW1</accession>
<comment type="caution">
    <text evidence="5">The sequence shown here is derived from an EMBL/GenBank/DDBJ whole genome shotgun (WGS) entry which is preliminary data.</text>
</comment>
<keyword evidence="6" id="KW-1185">Reference proteome</keyword>
<dbReference type="PANTHER" id="PTHR12306">
    <property type="entry name" value="CELL DEATH ACTIVATOR CIDE"/>
    <property type="match status" value="1"/>
</dbReference>
<dbReference type="PROSITE" id="PS51135">
    <property type="entry name" value="CIDE_N"/>
    <property type="match status" value="1"/>
</dbReference>
<evidence type="ECO:0000313" key="5">
    <source>
        <dbReference type="EMBL" id="KAK0139265.1"/>
    </source>
</evidence>
<evidence type="ECO:0000256" key="2">
    <source>
        <dbReference type="PROSITE-ProRule" id="PRU00447"/>
    </source>
</evidence>
<sequence length="189" mass="20542">MAGTLEGLREQVCQALLLSLSAVSMVLVCEEDGTEVDSEDFFMALPDNTVLMALESGQTWSPQPVCPAQGRGGSSDLRGAVVSHSQGKNKPRTGKDIARVTFDLYRTHPRDVFGSLSVNATYRGLYSVGADFQCLGPKKILREALKVASTLLQAVGHLLITSASMIRRIIEGAELWQPQRGGEYTDNWN</sequence>
<proteinExistence type="predicted"/>
<dbReference type="InterPro" id="IPR003508">
    <property type="entry name" value="CIDE-N_dom"/>
</dbReference>
<dbReference type="AlphaFoldDB" id="A0AA47NVW1"/>
<dbReference type="Pfam" id="PF02017">
    <property type="entry name" value="CIDE-N"/>
    <property type="match status" value="1"/>
</dbReference>
<dbReference type="GO" id="GO:0042981">
    <property type="term" value="P:regulation of apoptotic process"/>
    <property type="evidence" value="ECO:0007669"/>
    <property type="project" value="TreeGrafter"/>
</dbReference>
<name>A0AA47NVW1_MERPO</name>
<dbReference type="EMBL" id="JAOPHQ010004519">
    <property type="protein sequence ID" value="KAK0139265.1"/>
    <property type="molecule type" value="Genomic_DNA"/>
</dbReference>
<dbReference type="Gene3D" id="3.10.20.10">
    <property type="match status" value="1"/>
</dbReference>
<dbReference type="Proteomes" id="UP001174136">
    <property type="component" value="Unassembled WGS sequence"/>
</dbReference>
<dbReference type="SUPFAM" id="SSF54277">
    <property type="entry name" value="CAD &amp; PB1 domains"/>
    <property type="match status" value="1"/>
</dbReference>
<feature type="domain" description="CIDE-N" evidence="4">
    <location>
        <begin position="1"/>
        <end position="62"/>
    </location>
</feature>
<keyword evidence="1 2" id="KW-0053">Apoptosis</keyword>
<dbReference type="SMART" id="SM00266">
    <property type="entry name" value="CAD"/>
    <property type="match status" value="1"/>
</dbReference>
<feature type="chain" id="PRO_5041251576" evidence="3">
    <location>
        <begin position="29"/>
        <end position="189"/>
    </location>
</feature>
<gene>
    <name evidence="5" type="primary">CIDEB</name>
    <name evidence="5" type="ORF">N1851_024103</name>
</gene>
<organism evidence="5 6">
    <name type="scientific">Merluccius polli</name>
    <name type="common">Benguela hake</name>
    <name type="synonym">Merluccius cadenati</name>
    <dbReference type="NCBI Taxonomy" id="89951"/>
    <lineage>
        <taxon>Eukaryota</taxon>
        <taxon>Metazoa</taxon>
        <taxon>Chordata</taxon>
        <taxon>Craniata</taxon>
        <taxon>Vertebrata</taxon>
        <taxon>Euteleostomi</taxon>
        <taxon>Actinopterygii</taxon>
        <taxon>Neopterygii</taxon>
        <taxon>Teleostei</taxon>
        <taxon>Neoteleostei</taxon>
        <taxon>Acanthomorphata</taxon>
        <taxon>Zeiogadaria</taxon>
        <taxon>Gadariae</taxon>
        <taxon>Gadiformes</taxon>
        <taxon>Gadoidei</taxon>
        <taxon>Merlucciidae</taxon>
        <taxon>Merluccius</taxon>
    </lineage>
</organism>
<protein>
    <submittedName>
        <fullName evidence="5">Cell death activator CIDE-B</fullName>
    </submittedName>
</protein>
<evidence type="ECO:0000256" key="1">
    <source>
        <dbReference type="ARBA" id="ARBA00022703"/>
    </source>
</evidence>
<dbReference type="PANTHER" id="PTHR12306:SF10">
    <property type="entry name" value="LIPID TRANSFERASE CIDEB"/>
    <property type="match status" value="1"/>
</dbReference>
<evidence type="ECO:0000256" key="3">
    <source>
        <dbReference type="SAM" id="SignalP"/>
    </source>
</evidence>
<evidence type="ECO:0000259" key="4">
    <source>
        <dbReference type="PROSITE" id="PS51135"/>
    </source>
</evidence>
<reference evidence="5" key="1">
    <citation type="journal article" date="2023" name="Front. Mar. Sci.">
        <title>A new Merluccius polli reference genome to investigate the effects of global change in West African waters.</title>
        <authorList>
            <person name="Mateo J.L."/>
            <person name="Blanco-Fernandez C."/>
            <person name="Garcia-Vazquez E."/>
            <person name="Machado-Schiaffino G."/>
        </authorList>
    </citation>
    <scope>NUCLEOTIDE SEQUENCE</scope>
    <source>
        <strain evidence="5">C29</strain>
        <tissue evidence="5">Fin</tissue>
    </source>
</reference>
<evidence type="ECO:0000313" key="6">
    <source>
        <dbReference type="Proteomes" id="UP001174136"/>
    </source>
</evidence>
<keyword evidence="3" id="KW-0732">Signal</keyword>